<dbReference type="Gene3D" id="1.20.1250.20">
    <property type="entry name" value="MFS general substrate transporter like domains"/>
    <property type="match status" value="2"/>
</dbReference>
<feature type="transmembrane region" description="Helical" evidence="6">
    <location>
        <begin position="206"/>
        <end position="228"/>
    </location>
</feature>
<evidence type="ECO:0000256" key="1">
    <source>
        <dbReference type="ARBA" id="ARBA00004651"/>
    </source>
</evidence>
<dbReference type="SUPFAM" id="SSF103473">
    <property type="entry name" value="MFS general substrate transporter"/>
    <property type="match status" value="1"/>
</dbReference>
<feature type="transmembrane region" description="Helical" evidence="6">
    <location>
        <begin position="274"/>
        <end position="293"/>
    </location>
</feature>
<dbReference type="InterPro" id="IPR036259">
    <property type="entry name" value="MFS_trans_sf"/>
</dbReference>
<feature type="domain" description="Major facilitator superfamily (MFS) profile" evidence="7">
    <location>
        <begin position="271"/>
        <end position="480"/>
    </location>
</feature>
<feature type="transmembrane region" description="Helical" evidence="6">
    <location>
        <begin position="305"/>
        <end position="325"/>
    </location>
</feature>
<dbReference type="PANTHER" id="PTHR11328">
    <property type="entry name" value="MAJOR FACILITATOR SUPERFAMILY DOMAIN-CONTAINING PROTEIN"/>
    <property type="match status" value="1"/>
</dbReference>
<sequence>MTTSAVPERTTAGERRPGAPGAAATGRGVPGRAGSARAVSGPVVAGYGAGALLSGTFTTLPGLLLLPYLTDTLGVGAALAGAAVLVPKLWAAVINPLVGGYARGARARRRLIRYGGAAMAVACALMFASVVPGTGGAYCAEAGFLLAATAFACFQVPYAALPADLATGPADRFRLAAGRVAGLGVAALAVGAAGPALVSSGGPSSGYRWAGCFGAAVIALGTLGVALAMRRTPAGRPVARARRAPSSAAVRMSLTAAPVRPTVKEILANRPFRALLGAAAAQSLATGVLLAGVPYATRQVLGDPALTSALVVVFVLPDLLAARLWARFGARVGTRRAYALAGALFAAGCLGFLAAPVVAPGFLLAAMLLAGAGHAGQLVFLYGLLPGCVAEEAAAGGDRGELLSGVFATGEAVGLALAPFGYGLVLAASGYVSAAGHTVHQSGTARFGILLGLALLPLLATVAGTLSLRGHRPAGVPARP</sequence>
<keyword evidence="9" id="KW-1185">Reference proteome</keyword>
<dbReference type="EMBL" id="BAAATL010000021">
    <property type="protein sequence ID" value="GAA2492855.1"/>
    <property type="molecule type" value="Genomic_DNA"/>
</dbReference>
<feature type="region of interest" description="Disordered" evidence="5">
    <location>
        <begin position="1"/>
        <end position="33"/>
    </location>
</feature>
<name>A0ABN3M314_9ACTN</name>
<dbReference type="PANTHER" id="PTHR11328:SF24">
    <property type="entry name" value="MAJOR FACILITATOR SUPERFAMILY (MFS) PROFILE DOMAIN-CONTAINING PROTEIN"/>
    <property type="match status" value="1"/>
</dbReference>
<gene>
    <name evidence="8" type="ORF">GCM10010422_44820</name>
</gene>
<feature type="compositionally biased region" description="Low complexity" evidence="5">
    <location>
        <begin position="18"/>
        <end position="33"/>
    </location>
</feature>
<comment type="caution">
    <text evidence="8">The sequence shown here is derived from an EMBL/GenBank/DDBJ whole genome shotgun (WGS) entry which is preliminary data.</text>
</comment>
<organism evidence="8 9">
    <name type="scientific">Streptomyces graminearus</name>
    <dbReference type="NCBI Taxonomy" id="284030"/>
    <lineage>
        <taxon>Bacteria</taxon>
        <taxon>Bacillati</taxon>
        <taxon>Actinomycetota</taxon>
        <taxon>Actinomycetes</taxon>
        <taxon>Kitasatosporales</taxon>
        <taxon>Streptomycetaceae</taxon>
        <taxon>Streptomyces</taxon>
    </lineage>
</organism>
<feature type="transmembrane region" description="Helical" evidence="6">
    <location>
        <begin position="142"/>
        <end position="161"/>
    </location>
</feature>
<feature type="transmembrane region" description="Helical" evidence="6">
    <location>
        <begin position="111"/>
        <end position="130"/>
    </location>
</feature>
<feature type="transmembrane region" description="Helical" evidence="6">
    <location>
        <begin position="173"/>
        <end position="194"/>
    </location>
</feature>
<reference evidence="8 9" key="1">
    <citation type="journal article" date="2019" name="Int. J. Syst. Evol. Microbiol.">
        <title>The Global Catalogue of Microorganisms (GCM) 10K type strain sequencing project: providing services to taxonomists for standard genome sequencing and annotation.</title>
        <authorList>
            <consortium name="The Broad Institute Genomics Platform"/>
            <consortium name="The Broad Institute Genome Sequencing Center for Infectious Disease"/>
            <person name="Wu L."/>
            <person name="Ma J."/>
        </authorList>
    </citation>
    <scope>NUCLEOTIDE SEQUENCE [LARGE SCALE GENOMIC DNA]</scope>
    <source>
        <strain evidence="8 9">JCM 6923</strain>
    </source>
</reference>
<evidence type="ECO:0000256" key="2">
    <source>
        <dbReference type="ARBA" id="ARBA00022692"/>
    </source>
</evidence>
<evidence type="ECO:0000256" key="4">
    <source>
        <dbReference type="ARBA" id="ARBA00023136"/>
    </source>
</evidence>
<evidence type="ECO:0000256" key="5">
    <source>
        <dbReference type="SAM" id="MobiDB-lite"/>
    </source>
</evidence>
<evidence type="ECO:0000259" key="7">
    <source>
        <dbReference type="PROSITE" id="PS50850"/>
    </source>
</evidence>
<dbReference type="PROSITE" id="PS50850">
    <property type="entry name" value="MFS"/>
    <property type="match status" value="1"/>
</dbReference>
<keyword evidence="3 6" id="KW-1133">Transmembrane helix</keyword>
<protein>
    <recommendedName>
        <fullName evidence="7">Major facilitator superfamily (MFS) profile domain-containing protein</fullName>
    </recommendedName>
</protein>
<dbReference type="InterPro" id="IPR020846">
    <property type="entry name" value="MFS_dom"/>
</dbReference>
<dbReference type="Proteomes" id="UP001501721">
    <property type="component" value="Unassembled WGS sequence"/>
</dbReference>
<comment type="subcellular location">
    <subcellularLocation>
        <location evidence="1">Cell membrane</location>
        <topology evidence="1">Multi-pass membrane protein</topology>
    </subcellularLocation>
</comment>
<feature type="transmembrane region" description="Helical" evidence="6">
    <location>
        <begin position="406"/>
        <end position="427"/>
    </location>
</feature>
<evidence type="ECO:0000256" key="6">
    <source>
        <dbReference type="SAM" id="Phobius"/>
    </source>
</evidence>
<feature type="transmembrane region" description="Helical" evidence="6">
    <location>
        <begin position="447"/>
        <end position="468"/>
    </location>
</feature>
<evidence type="ECO:0000313" key="9">
    <source>
        <dbReference type="Proteomes" id="UP001501721"/>
    </source>
</evidence>
<feature type="transmembrane region" description="Helical" evidence="6">
    <location>
        <begin position="75"/>
        <end position="99"/>
    </location>
</feature>
<accession>A0ABN3M314</accession>
<feature type="transmembrane region" description="Helical" evidence="6">
    <location>
        <begin position="44"/>
        <end position="69"/>
    </location>
</feature>
<dbReference type="Pfam" id="PF13347">
    <property type="entry name" value="MFS_2"/>
    <property type="match status" value="1"/>
</dbReference>
<keyword evidence="4 6" id="KW-0472">Membrane</keyword>
<proteinExistence type="predicted"/>
<dbReference type="RefSeq" id="WP_346078589.1">
    <property type="nucleotide sequence ID" value="NZ_BAAATL010000021.1"/>
</dbReference>
<dbReference type="InterPro" id="IPR039672">
    <property type="entry name" value="MFS_2"/>
</dbReference>
<keyword evidence="2 6" id="KW-0812">Transmembrane</keyword>
<evidence type="ECO:0000256" key="3">
    <source>
        <dbReference type="ARBA" id="ARBA00022989"/>
    </source>
</evidence>
<feature type="transmembrane region" description="Helical" evidence="6">
    <location>
        <begin position="337"/>
        <end position="355"/>
    </location>
</feature>
<evidence type="ECO:0000313" key="8">
    <source>
        <dbReference type="EMBL" id="GAA2492855.1"/>
    </source>
</evidence>